<name>A0A0F9LPU9_9ZZZZ</name>
<organism evidence="2">
    <name type="scientific">marine sediment metagenome</name>
    <dbReference type="NCBI Taxonomy" id="412755"/>
    <lineage>
        <taxon>unclassified sequences</taxon>
        <taxon>metagenomes</taxon>
        <taxon>ecological metagenomes</taxon>
    </lineage>
</organism>
<protein>
    <recommendedName>
        <fullName evidence="3">Helix-turn-helix domain-containing protein</fullName>
    </recommendedName>
</protein>
<dbReference type="EMBL" id="LAZR01006852">
    <property type="protein sequence ID" value="KKM89226.1"/>
    <property type="molecule type" value="Genomic_DNA"/>
</dbReference>
<comment type="caution">
    <text evidence="2">The sequence shown here is derived from an EMBL/GenBank/DDBJ whole genome shotgun (WGS) entry which is preliminary data.</text>
</comment>
<evidence type="ECO:0008006" key="3">
    <source>
        <dbReference type="Google" id="ProtNLM"/>
    </source>
</evidence>
<feature type="compositionally biased region" description="Basic and acidic residues" evidence="1">
    <location>
        <begin position="82"/>
        <end position="95"/>
    </location>
</feature>
<feature type="region of interest" description="Disordered" evidence="1">
    <location>
        <begin position="74"/>
        <end position="101"/>
    </location>
</feature>
<accession>A0A0F9LPU9</accession>
<proteinExistence type="predicted"/>
<sequence>MEDIYLTPAELSDRLDISSARLKEMRLEADGPAYALIDGEILYRIDAVIFFELENMFMREATRTIDLGPWRECAQSRRTRKKETNIRKRSAEPFRVKHRSH</sequence>
<evidence type="ECO:0000256" key="1">
    <source>
        <dbReference type="SAM" id="MobiDB-lite"/>
    </source>
</evidence>
<reference evidence="2" key="1">
    <citation type="journal article" date="2015" name="Nature">
        <title>Complex archaea that bridge the gap between prokaryotes and eukaryotes.</title>
        <authorList>
            <person name="Spang A."/>
            <person name="Saw J.H."/>
            <person name="Jorgensen S.L."/>
            <person name="Zaremba-Niedzwiedzka K."/>
            <person name="Martijn J."/>
            <person name="Lind A.E."/>
            <person name="van Eijk R."/>
            <person name="Schleper C."/>
            <person name="Guy L."/>
            <person name="Ettema T.J."/>
        </authorList>
    </citation>
    <scope>NUCLEOTIDE SEQUENCE</scope>
</reference>
<gene>
    <name evidence="2" type="ORF">LCGC14_1250810</name>
</gene>
<dbReference type="AlphaFoldDB" id="A0A0F9LPU9"/>
<evidence type="ECO:0000313" key="2">
    <source>
        <dbReference type="EMBL" id="KKM89226.1"/>
    </source>
</evidence>